<reference evidence="1 2" key="1">
    <citation type="submission" date="2023-12" db="EMBL/GenBank/DDBJ databases">
        <title>Description of new species of Mycobacterium terrae complex isolated from sewage at the Sao Paulo Zoological Park Foundation in Brazil.</title>
        <authorList>
            <person name="Romagnoli C.L."/>
            <person name="Conceicao E.C."/>
            <person name="Machado E."/>
            <person name="Barreto L.B.P.F."/>
            <person name="Sharma A."/>
            <person name="Silva N.M."/>
            <person name="Marques L.E."/>
            <person name="Juliana M.A."/>
            <person name="Lourenco M.C.S."/>
            <person name="Digiampietri L.A."/>
            <person name="Suffys P.N."/>
            <person name="Viana-Niero C."/>
        </authorList>
    </citation>
    <scope>NUCLEOTIDE SEQUENCE [LARGE SCALE GENOMIC DNA]</scope>
    <source>
        <strain evidence="1 2">MYC017</strain>
    </source>
</reference>
<dbReference type="CDD" id="cd06223">
    <property type="entry name" value="PRTases_typeI"/>
    <property type="match status" value="1"/>
</dbReference>
<gene>
    <name evidence="1" type="ORF">K5L39_23000</name>
</gene>
<proteinExistence type="predicted"/>
<dbReference type="Gene3D" id="3.40.50.2020">
    <property type="match status" value="1"/>
</dbReference>
<dbReference type="InterPro" id="IPR029057">
    <property type="entry name" value="PRTase-like"/>
</dbReference>
<evidence type="ECO:0000313" key="1">
    <source>
        <dbReference type="EMBL" id="MEB3072045.1"/>
    </source>
</evidence>
<protein>
    <submittedName>
        <fullName evidence="1">Amidophosphoribosyltransferase</fullName>
    </submittedName>
</protein>
<dbReference type="RefSeq" id="WP_329779797.1">
    <property type="nucleotide sequence ID" value="NZ_JAYJJQ010000048.1"/>
</dbReference>
<dbReference type="SUPFAM" id="SSF53271">
    <property type="entry name" value="PRTase-like"/>
    <property type="match status" value="1"/>
</dbReference>
<organism evidence="1 2">
    <name type="scientific">[Mycobacterium] vasticus</name>
    <dbReference type="NCBI Taxonomy" id="2875777"/>
    <lineage>
        <taxon>Bacteria</taxon>
        <taxon>Bacillati</taxon>
        <taxon>Actinomycetota</taxon>
        <taxon>Actinomycetes</taxon>
        <taxon>Mycobacteriales</taxon>
        <taxon>Mycobacteriaceae</taxon>
        <taxon>Mycolicibacter</taxon>
    </lineage>
</organism>
<comment type="caution">
    <text evidence="1">The sequence shown here is derived from an EMBL/GenBank/DDBJ whole genome shotgun (WGS) entry which is preliminary data.</text>
</comment>
<dbReference type="InterPro" id="IPR000836">
    <property type="entry name" value="PRTase_dom"/>
</dbReference>
<dbReference type="Proteomes" id="UP001299283">
    <property type="component" value="Unassembled WGS sequence"/>
</dbReference>
<name>A0ABU5Z596_9MYCO</name>
<keyword evidence="2" id="KW-1185">Reference proteome</keyword>
<sequence length="253" mass="27592">MTTPGEQQARLLVVAAGGYLHNIIREPQVTCATCATPVDGYTHCIKCQQDASTPGLADLVVPLTYVLARSQSGLMMRQYKDDPAPQVRSAQAQVISRLLYLGIVRHQRCVETVIGQPVNRRLAIPGSPNRIGTHPFITMATAMNAVEASPQLVPRTDIPISDRDVTPARFAVSPPSTRFDGQHVMLLDDTWTTGSRTQSAAILLRQHGATHVTVMTVARWIEPTWGSNPGFIRTRLTADFDPDRCPVTGTTCP</sequence>
<dbReference type="EMBL" id="JAYJJQ010000048">
    <property type="protein sequence ID" value="MEB3072045.1"/>
    <property type="molecule type" value="Genomic_DNA"/>
</dbReference>
<evidence type="ECO:0000313" key="2">
    <source>
        <dbReference type="Proteomes" id="UP001299283"/>
    </source>
</evidence>
<accession>A0ABU5Z596</accession>